<evidence type="ECO:0000256" key="1">
    <source>
        <dbReference type="ARBA" id="ARBA00004202"/>
    </source>
</evidence>
<gene>
    <name evidence="7" type="ORF">SAMN05216555_10187</name>
</gene>
<dbReference type="GO" id="GO:0015424">
    <property type="term" value="F:ABC-type amino acid transporter activity"/>
    <property type="evidence" value="ECO:0007669"/>
    <property type="project" value="InterPro"/>
</dbReference>
<dbReference type="SUPFAM" id="SSF52540">
    <property type="entry name" value="P-loop containing nucleoside triphosphate hydrolases"/>
    <property type="match status" value="1"/>
</dbReference>
<evidence type="ECO:0000313" key="7">
    <source>
        <dbReference type="EMBL" id="SDI12259.1"/>
    </source>
</evidence>
<evidence type="ECO:0000256" key="2">
    <source>
        <dbReference type="ARBA" id="ARBA00022448"/>
    </source>
</evidence>
<evidence type="ECO:0000256" key="3">
    <source>
        <dbReference type="ARBA" id="ARBA00022475"/>
    </source>
</evidence>
<dbReference type="InterPro" id="IPR003593">
    <property type="entry name" value="AAA+_ATPase"/>
</dbReference>
<dbReference type="InterPro" id="IPR027417">
    <property type="entry name" value="P-loop_NTPase"/>
</dbReference>
<sequence length="276" mass="29093">MSPTDPVDASVVLSARGLTKSFGSNTVLRGIDLDVRRGQVVALIGPSGSGKTTVLRSLNGLEVPDGGTVSFGGTGTFGGAGAAGRAGAGTPLALDFGATVGKRGIAALRDRSAMVFQHYNLFPHMTVLKNVTEGPVQVQKRPKADAEADALRLLARVGLADKRDAYPFQLSGGQQQRVGIVRALALKPQLLLFDEPTSALDPELVGEVLAVIKELAEEGWTMVIVTHELGFARHVADEVVFMDGGIVVERGPAADVLGAPQQERTKQFVKRIQHEV</sequence>
<dbReference type="EMBL" id="FNEI01000001">
    <property type="protein sequence ID" value="SDI12259.1"/>
    <property type="molecule type" value="Genomic_DNA"/>
</dbReference>
<dbReference type="GO" id="GO:0016887">
    <property type="term" value="F:ATP hydrolysis activity"/>
    <property type="evidence" value="ECO:0007669"/>
    <property type="project" value="InterPro"/>
</dbReference>
<dbReference type="Pfam" id="PF00005">
    <property type="entry name" value="ABC_tran"/>
    <property type="match status" value="1"/>
</dbReference>
<name>A0A1G8I004_9MICC</name>
<evidence type="ECO:0000256" key="6">
    <source>
        <dbReference type="ARBA" id="ARBA00023136"/>
    </source>
</evidence>
<dbReference type="STRING" id="1045773.SAMN05216555_10187"/>
<evidence type="ECO:0000256" key="4">
    <source>
        <dbReference type="ARBA" id="ARBA00022741"/>
    </source>
</evidence>
<organism evidence="7 8">
    <name type="scientific">Arthrobacter cupressi</name>
    <dbReference type="NCBI Taxonomy" id="1045773"/>
    <lineage>
        <taxon>Bacteria</taxon>
        <taxon>Bacillati</taxon>
        <taxon>Actinomycetota</taxon>
        <taxon>Actinomycetes</taxon>
        <taxon>Micrococcales</taxon>
        <taxon>Micrococcaceae</taxon>
        <taxon>Arthrobacter</taxon>
    </lineage>
</organism>
<dbReference type="InterPro" id="IPR050086">
    <property type="entry name" value="MetN_ABC_transporter-like"/>
</dbReference>
<dbReference type="Proteomes" id="UP000182130">
    <property type="component" value="Unassembled WGS sequence"/>
</dbReference>
<keyword evidence="2" id="KW-0813">Transport</keyword>
<dbReference type="CDD" id="cd03262">
    <property type="entry name" value="ABC_HisP_GlnQ"/>
    <property type="match status" value="1"/>
</dbReference>
<dbReference type="AlphaFoldDB" id="A0A1G8I004"/>
<dbReference type="Gene3D" id="3.40.50.300">
    <property type="entry name" value="P-loop containing nucleotide triphosphate hydrolases"/>
    <property type="match status" value="1"/>
</dbReference>
<dbReference type="OrthoDB" id="3190580at2"/>
<keyword evidence="3" id="KW-1003">Cell membrane</keyword>
<dbReference type="InterPro" id="IPR003439">
    <property type="entry name" value="ABC_transporter-like_ATP-bd"/>
</dbReference>
<dbReference type="PANTHER" id="PTHR43166">
    <property type="entry name" value="AMINO ACID IMPORT ATP-BINDING PROTEIN"/>
    <property type="match status" value="1"/>
</dbReference>
<accession>A0A1G8I004</accession>
<dbReference type="GO" id="GO:0005886">
    <property type="term" value="C:plasma membrane"/>
    <property type="evidence" value="ECO:0007669"/>
    <property type="project" value="UniProtKB-SubCell"/>
</dbReference>
<dbReference type="InterPro" id="IPR017871">
    <property type="entry name" value="ABC_transporter-like_CS"/>
</dbReference>
<reference evidence="8" key="1">
    <citation type="submission" date="2016-10" db="EMBL/GenBank/DDBJ databases">
        <authorList>
            <person name="Varghese N."/>
            <person name="Submissions S."/>
        </authorList>
    </citation>
    <scope>NUCLEOTIDE SEQUENCE [LARGE SCALE GENOMIC DNA]</scope>
    <source>
        <strain evidence="8">CGMCC 1.10783</strain>
    </source>
</reference>
<dbReference type="InterPro" id="IPR030679">
    <property type="entry name" value="ABC_ATPase_HisP-typ"/>
</dbReference>
<evidence type="ECO:0000313" key="8">
    <source>
        <dbReference type="Proteomes" id="UP000182130"/>
    </source>
</evidence>
<dbReference type="PANTHER" id="PTHR43166:SF35">
    <property type="entry name" value="L-CYSTINE IMPORT ATP-BINDING PROTEIN TCYN"/>
    <property type="match status" value="1"/>
</dbReference>
<keyword evidence="6" id="KW-0472">Membrane</keyword>
<comment type="subcellular location">
    <subcellularLocation>
        <location evidence="1">Cell membrane</location>
        <topology evidence="1">Peripheral membrane protein</topology>
    </subcellularLocation>
</comment>
<dbReference type="PROSITE" id="PS00211">
    <property type="entry name" value="ABC_TRANSPORTER_1"/>
    <property type="match status" value="1"/>
</dbReference>
<keyword evidence="5 7" id="KW-0067">ATP-binding</keyword>
<dbReference type="SMART" id="SM00382">
    <property type="entry name" value="AAA"/>
    <property type="match status" value="1"/>
</dbReference>
<dbReference type="RefSeq" id="WP_074586032.1">
    <property type="nucleotide sequence ID" value="NZ_FNEI01000001.1"/>
</dbReference>
<evidence type="ECO:0000256" key="5">
    <source>
        <dbReference type="ARBA" id="ARBA00022840"/>
    </source>
</evidence>
<dbReference type="PROSITE" id="PS50893">
    <property type="entry name" value="ABC_TRANSPORTER_2"/>
    <property type="match status" value="1"/>
</dbReference>
<dbReference type="GO" id="GO:0005524">
    <property type="term" value="F:ATP binding"/>
    <property type="evidence" value="ECO:0007669"/>
    <property type="project" value="UniProtKB-KW"/>
</dbReference>
<keyword evidence="8" id="KW-1185">Reference proteome</keyword>
<proteinExistence type="predicted"/>
<keyword evidence="4" id="KW-0547">Nucleotide-binding</keyword>
<protein>
    <submittedName>
        <fullName evidence="7">Cystine transport system ATP-binding protein</fullName>
    </submittedName>
</protein>
<dbReference type="PIRSF" id="PIRSF039085">
    <property type="entry name" value="ABC_ATPase_HisP"/>
    <property type="match status" value="1"/>
</dbReference>